<dbReference type="PANTHER" id="PTHR43782:SF3">
    <property type="entry name" value="ARGINASE"/>
    <property type="match status" value="1"/>
</dbReference>
<dbReference type="GO" id="GO:0030145">
    <property type="term" value="F:manganese ion binding"/>
    <property type="evidence" value="ECO:0007669"/>
    <property type="project" value="TreeGrafter"/>
</dbReference>
<keyword evidence="2" id="KW-0378">Hydrolase</keyword>
<dbReference type="AlphaFoldDB" id="A0A2W4JKB6"/>
<dbReference type="SUPFAM" id="SSF52768">
    <property type="entry name" value="Arginase/deacetylase"/>
    <property type="match status" value="1"/>
</dbReference>
<dbReference type="GO" id="GO:0004053">
    <property type="term" value="F:arginase activity"/>
    <property type="evidence" value="ECO:0007669"/>
    <property type="project" value="TreeGrafter"/>
</dbReference>
<proteinExistence type="inferred from homology"/>
<evidence type="ECO:0000313" key="5">
    <source>
        <dbReference type="EMBL" id="PZM99612.1"/>
    </source>
</evidence>
<dbReference type="GO" id="GO:0005829">
    <property type="term" value="C:cytosol"/>
    <property type="evidence" value="ECO:0007669"/>
    <property type="project" value="TreeGrafter"/>
</dbReference>
<dbReference type="PANTHER" id="PTHR43782">
    <property type="entry name" value="ARGINASE"/>
    <property type="match status" value="1"/>
</dbReference>
<dbReference type="PRINTS" id="PR00116">
    <property type="entry name" value="ARGINASE"/>
</dbReference>
<dbReference type="PROSITE" id="PS51409">
    <property type="entry name" value="ARGINASE_2"/>
    <property type="match status" value="1"/>
</dbReference>
<name>A0A2W4JKB6_9PSEU</name>
<evidence type="ECO:0000256" key="1">
    <source>
        <dbReference type="ARBA" id="ARBA00022723"/>
    </source>
</evidence>
<comment type="similarity">
    <text evidence="4">Belongs to the arginase family.</text>
</comment>
<dbReference type="InterPro" id="IPR006035">
    <property type="entry name" value="Ureohydrolase"/>
</dbReference>
<gene>
    <name evidence="5" type="ORF">DIU77_05450</name>
</gene>
<dbReference type="Pfam" id="PF00491">
    <property type="entry name" value="Arginase"/>
    <property type="match status" value="1"/>
</dbReference>
<evidence type="ECO:0000256" key="2">
    <source>
        <dbReference type="ARBA" id="ARBA00022801"/>
    </source>
</evidence>
<dbReference type="EMBL" id="QGUI01000148">
    <property type="protein sequence ID" value="PZM99612.1"/>
    <property type="molecule type" value="Genomic_DNA"/>
</dbReference>
<keyword evidence="1" id="KW-0479">Metal-binding</keyword>
<protein>
    <submittedName>
        <fullName evidence="5">Arginase</fullName>
    </submittedName>
</protein>
<accession>A0A2W4JKB6</accession>
<sequence length="310" mass="32280">MAADLVVLGVASSAGAHHAGLEAAPPALRRAGLLDRLRAAGLSVDDRSDVVAEVFAVDHAQPTRRNLPAVVRVARAVADLVSEVVAQGSIPLVIGGDCTVTIAVVAGLQRRRPDVGLFYFDGDADLATPETTTAGVLDAMGVAHLIGVADTQLARITDQRPMLADQRLVLFGIAESDPETFHRSVLDARPDLLRFADHQLRADPAGCTTAALRALERASDGIVVHFDVDAIDSGDLPLANFPHYGTGVTLEQAGRVLRVAAGTPGLVAVVLTEVNPSHDPDGQQIHRYVATVAEALSSGISGRTGHDPGP</sequence>
<dbReference type="Gene3D" id="3.40.800.10">
    <property type="entry name" value="Ureohydrolase domain"/>
    <property type="match status" value="1"/>
</dbReference>
<keyword evidence="3" id="KW-0464">Manganese</keyword>
<organism evidence="5">
    <name type="scientific">Thermocrispum agreste</name>
    <dbReference type="NCBI Taxonomy" id="37925"/>
    <lineage>
        <taxon>Bacteria</taxon>
        <taxon>Bacillati</taxon>
        <taxon>Actinomycetota</taxon>
        <taxon>Actinomycetes</taxon>
        <taxon>Pseudonocardiales</taxon>
        <taxon>Pseudonocardiaceae</taxon>
        <taxon>Thermocrispum</taxon>
    </lineage>
</organism>
<evidence type="ECO:0000256" key="4">
    <source>
        <dbReference type="PROSITE-ProRule" id="PRU00742"/>
    </source>
</evidence>
<dbReference type="InterPro" id="IPR023696">
    <property type="entry name" value="Ureohydrolase_dom_sf"/>
</dbReference>
<comment type="caution">
    <text evidence="5">The sequence shown here is derived from an EMBL/GenBank/DDBJ whole genome shotgun (WGS) entry which is preliminary data.</text>
</comment>
<reference evidence="5" key="1">
    <citation type="submission" date="2018-05" db="EMBL/GenBank/DDBJ databases">
        <authorList>
            <person name="Lanie J.A."/>
            <person name="Ng W.-L."/>
            <person name="Kazmierczak K.M."/>
            <person name="Andrzejewski T.M."/>
            <person name="Davidsen T.M."/>
            <person name="Wayne K.J."/>
            <person name="Tettelin H."/>
            <person name="Glass J.I."/>
            <person name="Rusch D."/>
            <person name="Podicherti R."/>
            <person name="Tsui H.-C.T."/>
            <person name="Winkler M.E."/>
        </authorList>
    </citation>
    <scope>NUCLEOTIDE SEQUENCE</scope>
    <source>
        <strain evidence="5">ZC4RG45</strain>
    </source>
</reference>
<evidence type="ECO:0000256" key="3">
    <source>
        <dbReference type="ARBA" id="ARBA00023211"/>
    </source>
</evidence>